<keyword evidence="2" id="KW-1185">Reference proteome</keyword>
<dbReference type="EMBL" id="KV012626">
    <property type="protein sequence ID" value="KZV24521.1"/>
    <property type="molecule type" value="Genomic_DNA"/>
</dbReference>
<dbReference type="AlphaFoldDB" id="A0A2Z7ARI9"/>
<accession>A0A2Z7ARI9</accession>
<proteinExistence type="predicted"/>
<name>A0A2Z7ARI9_9LAMI</name>
<sequence length="60" mass="6351">MGSSSQMGSESTSRTDYASVSIVVFLGVLAARRLSDWIAAGAVVIKAFKWNPSSLEEGKT</sequence>
<gene>
    <name evidence="1" type="ORF">F511_17929</name>
</gene>
<evidence type="ECO:0000313" key="1">
    <source>
        <dbReference type="EMBL" id="KZV24521.1"/>
    </source>
</evidence>
<reference evidence="1 2" key="1">
    <citation type="journal article" date="2015" name="Proc. Natl. Acad. Sci. U.S.A.">
        <title>The resurrection genome of Boea hygrometrica: A blueprint for survival of dehydration.</title>
        <authorList>
            <person name="Xiao L."/>
            <person name="Yang G."/>
            <person name="Zhang L."/>
            <person name="Yang X."/>
            <person name="Zhao S."/>
            <person name="Ji Z."/>
            <person name="Zhou Q."/>
            <person name="Hu M."/>
            <person name="Wang Y."/>
            <person name="Chen M."/>
            <person name="Xu Y."/>
            <person name="Jin H."/>
            <person name="Xiao X."/>
            <person name="Hu G."/>
            <person name="Bao F."/>
            <person name="Hu Y."/>
            <person name="Wan P."/>
            <person name="Li L."/>
            <person name="Deng X."/>
            <person name="Kuang T."/>
            <person name="Xiang C."/>
            <person name="Zhu J.K."/>
            <person name="Oliver M.J."/>
            <person name="He Y."/>
        </authorList>
    </citation>
    <scope>NUCLEOTIDE SEQUENCE [LARGE SCALE GENOMIC DNA]</scope>
    <source>
        <strain evidence="2">cv. XS01</strain>
    </source>
</reference>
<dbReference type="Proteomes" id="UP000250235">
    <property type="component" value="Unassembled WGS sequence"/>
</dbReference>
<protein>
    <submittedName>
        <fullName evidence="1">Uncharacterized protein</fullName>
    </submittedName>
</protein>
<organism evidence="1 2">
    <name type="scientific">Dorcoceras hygrometricum</name>
    <dbReference type="NCBI Taxonomy" id="472368"/>
    <lineage>
        <taxon>Eukaryota</taxon>
        <taxon>Viridiplantae</taxon>
        <taxon>Streptophyta</taxon>
        <taxon>Embryophyta</taxon>
        <taxon>Tracheophyta</taxon>
        <taxon>Spermatophyta</taxon>
        <taxon>Magnoliopsida</taxon>
        <taxon>eudicotyledons</taxon>
        <taxon>Gunneridae</taxon>
        <taxon>Pentapetalae</taxon>
        <taxon>asterids</taxon>
        <taxon>lamiids</taxon>
        <taxon>Lamiales</taxon>
        <taxon>Gesneriaceae</taxon>
        <taxon>Didymocarpoideae</taxon>
        <taxon>Trichosporeae</taxon>
        <taxon>Loxocarpinae</taxon>
        <taxon>Dorcoceras</taxon>
    </lineage>
</organism>
<evidence type="ECO:0000313" key="2">
    <source>
        <dbReference type="Proteomes" id="UP000250235"/>
    </source>
</evidence>